<feature type="transmembrane region" description="Helical" evidence="2">
    <location>
        <begin position="128"/>
        <end position="146"/>
    </location>
</feature>
<accession>A0ABV1SGC2</accession>
<protein>
    <submittedName>
        <fullName evidence="3">Uncharacterized protein</fullName>
    </submittedName>
</protein>
<sequence>MGEFLQTGGGEMSDFFDNIAPKVGVTAEQFRGLSGPDALQLYVDTLYKAGLNQQEMTFYMESMADEASALAPLLKDGGAAMQEYANRAKEVGAVMDGQTLAALGRGKQALNDMQLALSGMRNTIGAQMIPALQAMAAAITAAATFFRENADTIMTVLRTLTGTAVVAAAIFAGRFAIAIGVTAAQAIMSASAAAAAHQIMMGRMTLSSILAANAVRGLAVACDVLKGAIMATGIGLLIVGAGYLVGEFVQLVSATGSFGGALSMIGDLGREVFDRIVLALQAANSKMTALAIGFRASMLDTFAEIVTAGVEFANRYIGIYRGAYQAVVTVWSLLPAAIGDFAYEAANSLITAVEAMINGVVSRINMFIEGLNYVPGINIAPVADVDLAGIENPYKGAMQSAGAAAADAFAQGFNENTLSNGGAATALQGMADNARDMAGNASLAADSLAALATTPLQSWKALQDTIRAAKEEAGQTPTMPVADPLAGSGGGGSDTPAARQAKKTKEEVTALQRATDDWKSSWQDGFKGMVTGAQSLSDALSGVLSKLADMLLESAFNGLWKSMGLGDFAGGVLGGFGIGANANGTPSWRGGLTHINERGGEIMDLPKGTRIIPHDVSMQMAKSAASGGGSNIGVTVAFDESGNLYVKSVAQQTVAQGLSQYDGNLANRVQQINANPRKRG</sequence>
<evidence type="ECO:0000256" key="2">
    <source>
        <dbReference type="SAM" id="Phobius"/>
    </source>
</evidence>
<dbReference type="Proteomes" id="UP001438953">
    <property type="component" value="Unassembled WGS sequence"/>
</dbReference>
<feature type="region of interest" description="Disordered" evidence="1">
    <location>
        <begin position="471"/>
        <end position="516"/>
    </location>
</feature>
<dbReference type="RefSeq" id="WP_350936021.1">
    <property type="nucleotide sequence ID" value="NZ_JAYWLC010000004.1"/>
</dbReference>
<reference evidence="3 4" key="2">
    <citation type="submission" date="2024-06" db="EMBL/GenBank/DDBJ databases">
        <title>Thioclava kandeliae sp. nov. from a rhizosphere soil sample of Kandelia candel in a mangrove.</title>
        <authorList>
            <person name="Mu T."/>
        </authorList>
    </citation>
    <scope>NUCLEOTIDE SEQUENCE [LARGE SCALE GENOMIC DNA]</scope>
    <source>
        <strain evidence="3 4">CPCC 100088</strain>
    </source>
</reference>
<gene>
    <name evidence="3" type="ORF">VSX56_07335</name>
</gene>
<keyword evidence="2" id="KW-0812">Transmembrane</keyword>
<dbReference type="EMBL" id="JAYWLC010000004">
    <property type="protein sequence ID" value="MER5171586.1"/>
    <property type="molecule type" value="Genomic_DNA"/>
</dbReference>
<keyword evidence="2" id="KW-0472">Membrane</keyword>
<organism evidence="3 4">
    <name type="scientific">Thioclava kandeliae</name>
    <dbReference type="NCBI Taxonomy" id="3070818"/>
    <lineage>
        <taxon>Bacteria</taxon>
        <taxon>Pseudomonadati</taxon>
        <taxon>Pseudomonadota</taxon>
        <taxon>Alphaproteobacteria</taxon>
        <taxon>Rhodobacterales</taxon>
        <taxon>Paracoccaceae</taxon>
        <taxon>Thioclava</taxon>
    </lineage>
</organism>
<comment type="caution">
    <text evidence="3">The sequence shown here is derived from an EMBL/GenBank/DDBJ whole genome shotgun (WGS) entry which is preliminary data.</text>
</comment>
<keyword evidence="2" id="KW-1133">Transmembrane helix</keyword>
<reference evidence="3 4" key="1">
    <citation type="submission" date="2024-01" db="EMBL/GenBank/DDBJ databases">
        <authorList>
            <person name="Deng Y."/>
            <person name="Su J."/>
        </authorList>
    </citation>
    <scope>NUCLEOTIDE SEQUENCE [LARGE SCALE GENOMIC DNA]</scope>
    <source>
        <strain evidence="3 4">CPCC 100088</strain>
    </source>
</reference>
<feature type="transmembrane region" description="Helical" evidence="2">
    <location>
        <begin position="166"/>
        <end position="196"/>
    </location>
</feature>
<evidence type="ECO:0000313" key="3">
    <source>
        <dbReference type="EMBL" id="MER5171586.1"/>
    </source>
</evidence>
<evidence type="ECO:0000256" key="1">
    <source>
        <dbReference type="SAM" id="MobiDB-lite"/>
    </source>
</evidence>
<feature type="compositionally biased region" description="Basic and acidic residues" evidence="1">
    <location>
        <begin position="503"/>
        <end position="516"/>
    </location>
</feature>
<feature type="transmembrane region" description="Helical" evidence="2">
    <location>
        <begin position="217"/>
        <end position="245"/>
    </location>
</feature>
<name>A0ABV1SGC2_9RHOB</name>
<evidence type="ECO:0000313" key="4">
    <source>
        <dbReference type="Proteomes" id="UP001438953"/>
    </source>
</evidence>
<proteinExistence type="predicted"/>
<keyword evidence="4" id="KW-1185">Reference proteome</keyword>